<organism evidence="2 3">
    <name type="scientific">candidate division WOR-3 bacterium</name>
    <dbReference type="NCBI Taxonomy" id="2052148"/>
    <lineage>
        <taxon>Bacteria</taxon>
        <taxon>Bacteria division WOR-3</taxon>
    </lineage>
</organism>
<dbReference type="Proteomes" id="UP000779900">
    <property type="component" value="Unassembled WGS sequence"/>
</dbReference>
<feature type="transmembrane region" description="Helical" evidence="1">
    <location>
        <begin position="77"/>
        <end position="97"/>
    </location>
</feature>
<accession>A0A937XEQ4</accession>
<evidence type="ECO:0000256" key="1">
    <source>
        <dbReference type="SAM" id="Phobius"/>
    </source>
</evidence>
<feature type="transmembrane region" description="Helical" evidence="1">
    <location>
        <begin position="39"/>
        <end position="57"/>
    </location>
</feature>
<dbReference type="AlphaFoldDB" id="A0A937XEQ4"/>
<protein>
    <submittedName>
        <fullName evidence="2">Uncharacterized protein</fullName>
    </submittedName>
</protein>
<reference evidence="2" key="1">
    <citation type="submission" date="2019-03" db="EMBL/GenBank/DDBJ databases">
        <title>Lake Tanganyika Metagenome-Assembled Genomes (MAGs).</title>
        <authorList>
            <person name="Tran P."/>
        </authorList>
    </citation>
    <scope>NUCLEOTIDE SEQUENCE</scope>
    <source>
        <strain evidence="2">K_DeepCast_150m_m2_040</strain>
    </source>
</reference>
<sequence>MQVAGLDELKKAVKALEPEIVVTDESLARKILFWNTLRTIANILVIVVLAVGIAWWANPLRIPELEQEWALLARRIILGFGVLMLFAEYVIPIVRLYKPAGKDALGLKLVPRKSN</sequence>
<gene>
    <name evidence="2" type="ORF">FJY68_07625</name>
</gene>
<keyword evidence="1" id="KW-1133">Transmembrane helix</keyword>
<keyword evidence="1" id="KW-0812">Transmembrane</keyword>
<evidence type="ECO:0000313" key="3">
    <source>
        <dbReference type="Proteomes" id="UP000779900"/>
    </source>
</evidence>
<name>A0A937XEQ4_UNCW3</name>
<keyword evidence="1" id="KW-0472">Membrane</keyword>
<dbReference type="EMBL" id="VGIR01000040">
    <property type="protein sequence ID" value="MBM3331702.1"/>
    <property type="molecule type" value="Genomic_DNA"/>
</dbReference>
<proteinExistence type="predicted"/>
<evidence type="ECO:0000313" key="2">
    <source>
        <dbReference type="EMBL" id="MBM3331702.1"/>
    </source>
</evidence>
<comment type="caution">
    <text evidence="2">The sequence shown here is derived from an EMBL/GenBank/DDBJ whole genome shotgun (WGS) entry which is preliminary data.</text>
</comment>